<proteinExistence type="predicted"/>
<keyword evidence="3" id="KW-1185">Reference proteome</keyword>
<comment type="caution">
    <text evidence="2">The sequence shown here is derived from an EMBL/GenBank/DDBJ whole genome shotgun (WGS) entry which is preliminary data.</text>
</comment>
<dbReference type="Proteomes" id="UP001163046">
    <property type="component" value="Unassembled WGS sequence"/>
</dbReference>
<feature type="coiled-coil region" evidence="1">
    <location>
        <begin position="178"/>
        <end position="205"/>
    </location>
</feature>
<evidence type="ECO:0000256" key="1">
    <source>
        <dbReference type="SAM" id="Coils"/>
    </source>
</evidence>
<sequence>MAVFRCWNPCGKAVTSLQGKLEEAITKSKLLLEAVEGSQSKHTELNEDYPVLRSLKRKNCRNHRVRMKLCPQRSSNSNLNCESFVKTCLKTPLHDQVRKELQAVGQLITAERFAKNDGTKKEEFTKERLKLGQQQLMAAYTSEFLLAPVSKAKALLLTKQGHALRIHKNKLTVNIADRDELQKKLQKSKEQIQKLEDALRKQALGLVHNKKQQRQLREEIRWSQVNYSGFYRLLCWWGDERYCELVEV</sequence>
<name>A0A9W9Y8N1_9CNID</name>
<dbReference type="EMBL" id="MU827815">
    <property type="protein sequence ID" value="KAJ7323384.1"/>
    <property type="molecule type" value="Genomic_DNA"/>
</dbReference>
<reference evidence="2" key="1">
    <citation type="submission" date="2023-01" db="EMBL/GenBank/DDBJ databases">
        <title>Genome assembly of the deep-sea coral Lophelia pertusa.</title>
        <authorList>
            <person name="Herrera S."/>
            <person name="Cordes E."/>
        </authorList>
    </citation>
    <scope>NUCLEOTIDE SEQUENCE</scope>
    <source>
        <strain evidence="2">USNM1676648</strain>
        <tissue evidence="2">Polyp</tissue>
    </source>
</reference>
<accession>A0A9W9Y8N1</accession>
<dbReference type="AlphaFoldDB" id="A0A9W9Y8N1"/>
<evidence type="ECO:0000313" key="3">
    <source>
        <dbReference type="Proteomes" id="UP001163046"/>
    </source>
</evidence>
<protein>
    <submittedName>
        <fullName evidence="2">Uncharacterized protein</fullName>
    </submittedName>
</protein>
<gene>
    <name evidence="2" type="ORF">OS493_031859</name>
</gene>
<organism evidence="2 3">
    <name type="scientific">Desmophyllum pertusum</name>
    <dbReference type="NCBI Taxonomy" id="174260"/>
    <lineage>
        <taxon>Eukaryota</taxon>
        <taxon>Metazoa</taxon>
        <taxon>Cnidaria</taxon>
        <taxon>Anthozoa</taxon>
        <taxon>Hexacorallia</taxon>
        <taxon>Scleractinia</taxon>
        <taxon>Caryophylliina</taxon>
        <taxon>Caryophylliidae</taxon>
        <taxon>Desmophyllum</taxon>
    </lineage>
</organism>
<evidence type="ECO:0000313" key="2">
    <source>
        <dbReference type="EMBL" id="KAJ7323384.1"/>
    </source>
</evidence>
<keyword evidence="1" id="KW-0175">Coiled coil</keyword>
<dbReference type="OrthoDB" id="5963797at2759"/>